<dbReference type="InterPro" id="IPR036691">
    <property type="entry name" value="Endo/exonu/phosph_ase_sf"/>
</dbReference>
<dbReference type="Pfam" id="PF03372">
    <property type="entry name" value="Exo_endo_phos"/>
    <property type="match status" value="1"/>
</dbReference>
<dbReference type="InParanoid" id="A0A1C7MUZ1"/>
<proteinExistence type="predicted"/>
<dbReference type="Gene3D" id="3.60.10.10">
    <property type="entry name" value="Endonuclease/exonuclease/phosphatase"/>
    <property type="match status" value="2"/>
</dbReference>
<dbReference type="SUPFAM" id="SSF56219">
    <property type="entry name" value="DNase I-like"/>
    <property type="match status" value="1"/>
</dbReference>
<sequence>MSVSTITIATLNCRGLRETHNPSSSRSFIRYLRSLNIDILCLQETHTIDTTIQAEFDLLFNTTSSLWTTNCGDLNINPMQKSNITDVWLELLDLRFRDCFGQTFQPTFTSTTGSRTRIDFIFSSADHHLSITFTAQEFLSSAWTDHDLLAATFRPILESNGPGLWKANSFLANLPSFRHGLIQHIEAFLNSQNVQDGKYPDTPQSFCDTLKAEAKPYTKSYQLETNLWRKKTLKKYQSKRNRILREYKNTTILSSLLPTLEAMIGSFQDEIAHVNALKTGKFWREKGERSAGLLKHLASSRTMQRTISSLYDTSTEQLVTTVLSCAGGSTFTRSALATTPETPTYHSPIG</sequence>
<dbReference type="Proteomes" id="UP000093000">
    <property type="component" value="Unassembled WGS sequence"/>
</dbReference>
<dbReference type="AlphaFoldDB" id="A0A1C7MUZ1"/>
<keyword evidence="3" id="KW-1185">Reference proteome</keyword>
<reference evidence="2 3" key="1">
    <citation type="submission" date="2016-03" db="EMBL/GenBank/DDBJ databases">
        <title>Choanephora cucurbitarum.</title>
        <authorList>
            <person name="Min B."/>
            <person name="Park H."/>
            <person name="Park J.-H."/>
            <person name="Shin H.-D."/>
            <person name="Choi I.-G."/>
        </authorList>
    </citation>
    <scope>NUCLEOTIDE SEQUENCE [LARGE SCALE GENOMIC DNA]</scope>
    <source>
        <strain evidence="2 3">KUS-F28377</strain>
    </source>
</reference>
<evidence type="ECO:0000313" key="2">
    <source>
        <dbReference type="EMBL" id="OBZ80662.1"/>
    </source>
</evidence>
<name>A0A1C7MUZ1_9FUNG</name>
<dbReference type="EMBL" id="LUGH01001872">
    <property type="protein sequence ID" value="OBZ80662.1"/>
    <property type="molecule type" value="Genomic_DNA"/>
</dbReference>
<dbReference type="OrthoDB" id="2443300at2759"/>
<accession>A0A1C7MUZ1</accession>
<feature type="domain" description="Endonuclease/exonuclease/phosphatase" evidence="1">
    <location>
        <begin position="9"/>
        <end position="127"/>
    </location>
</feature>
<evidence type="ECO:0000259" key="1">
    <source>
        <dbReference type="Pfam" id="PF03372"/>
    </source>
</evidence>
<dbReference type="GO" id="GO:0003824">
    <property type="term" value="F:catalytic activity"/>
    <property type="evidence" value="ECO:0007669"/>
    <property type="project" value="InterPro"/>
</dbReference>
<evidence type="ECO:0000313" key="3">
    <source>
        <dbReference type="Proteomes" id="UP000093000"/>
    </source>
</evidence>
<dbReference type="InterPro" id="IPR005135">
    <property type="entry name" value="Endo/exonuclease/phosphatase"/>
</dbReference>
<comment type="caution">
    <text evidence="2">The sequence shown here is derived from an EMBL/GenBank/DDBJ whole genome shotgun (WGS) entry which is preliminary data.</text>
</comment>
<protein>
    <recommendedName>
        <fullName evidence="1">Endonuclease/exonuclease/phosphatase domain-containing protein</fullName>
    </recommendedName>
</protein>
<gene>
    <name evidence="2" type="ORF">A0J61_11289</name>
</gene>
<organism evidence="2 3">
    <name type="scientific">Choanephora cucurbitarum</name>
    <dbReference type="NCBI Taxonomy" id="101091"/>
    <lineage>
        <taxon>Eukaryota</taxon>
        <taxon>Fungi</taxon>
        <taxon>Fungi incertae sedis</taxon>
        <taxon>Mucoromycota</taxon>
        <taxon>Mucoromycotina</taxon>
        <taxon>Mucoromycetes</taxon>
        <taxon>Mucorales</taxon>
        <taxon>Mucorineae</taxon>
        <taxon>Choanephoraceae</taxon>
        <taxon>Choanephoroideae</taxon>
        <taxon>Choanephora</taxon>
    </lineage>
</organism>